<dbReference type="AlphaFoldDB" id="A0A011NPM7"/>
<evidence type="ECO:0000313" key="1">
    <source>
        <dbReference type="EMBL" id="EXI66562.1"/>
    </source>
</evidence>
<proteinExistence type="predicted"/>
<name>A0A011NPM7_9PROT</name>
<accession>A0A011NPM7</accession>
<evidence type="ECO:0000313" key="2">
    <source>
        <dbReference type="Proteomes" id="UP000020218"/>
    </source>
</evidence>
<dbReference type="PATRIC" id="fig|1454001.3.peg.2518"/>
<protein>
    <submittedName>
        <fullName evidence="1">Uncharacterized protein</fullName>
    </submittedName>
</protein>
<dbReference type="Proteomes" id="UP000020218">
    <property type="component" value="Unassembled WGS sequence"/>
</dbReference>
<gene>
    <name evidence="1" type="ORF">AW08_02467</name>
</gene>
<sequence length="66" mass="7380">MAVLLRGEQGRFLSTKLAMADVAFDVPLETGILVSPLPVWLDEWEHPEDYPNPALVYSIGREGVRL</sequence>
<reference evidence="1" key="1">
    <citation type="submission" date="2014-02" db="EMBL/GenBank/DDBJ databases">
        <title>Expanding our view of genomic diversity in Candidatus Accumulibacter clades.</title>
        <authorList>
            <person name="Skennerton C.T."/>
            <person name="Barr J.J."/>
            <person name="Slater F.R."/>
            <person name="Bond P.L."/>
            <person name="Tyson G.W."/>
        </authorList>
    </citation>
    <scope>NUCLEOTIDE SEQUENCE [LARGE SCALE GENOMIC DNA]</scope>
</reference>
<organism evidence="1 2">
    <name type="scientific">Candidatus Accumulibacter adjunctus</name>
    <dbReference type="NCBI Taxonomy" id="1454001"/>
    <lineage>
        <taxon>Bacteria</taxon>
        <taxon>Pseudomonadati</taxon>
        <taxon>Pseudomonadota</taxon>
        <taxon>Betaproteobacteria</taxon>
        <taxon>Candidatus Accumulibacter</taxon>
    </lineage>
</organism>
<keyword evidence="2" id="KW-1185">Reference proteome</keyword>
<comment type="caution">
    <text evidence="1">The sequence shown here is derived from an EMBL/GenBank/DDBJ whole genome shotgun (WGS) entry which is preliminary data.</text>
</comment>
<dbReference type="EMBL" id="JFAX01000014">
    <property type="protein sequence ID" value="EXI66562.1"/>
    <property type="molecule type" value="Genomic_DNA"/>
</dbReference>